<gene>
    <name evidence="1" type="ORF">LNAOJCKE_4093</name>
</gene>
<dbReference type="Proteomes" id="UP001055039">
    <property type="component" value="Unassembled WGS sequence"/>
</dbReference>
<evidence type="ECO:0000313" key="2">
    <source>
        <dbReference type="Proteomes" id="UP001055039"/>
    </source>
</evidence>
<sequence length="68" mass="7784">MKLSEDQRKLLLQLKRSSLSFTGCETDAQRLAMLQLYMAGLVTQSTRPEHRQELTWLITCKGEACVAR</sequence>
<comment type="caution">
    <text evidence="1">The sequence shown here is derived from an EMBL/GenBank/DDBJ whole genome shotgun (WGS) entry which is preliminary data.</text>
</comment>
<accession>A0ABQ4UHS5</accession>
<name>A0ABQ4UHS5_9HYPH</name>
<evidence type="ECO:0000313" key="1">
    <source>
        <dbReference type="EMBL" id="GJE66869.1"/>
    </source>
</evidence>
<proteinExistence type="predicted"/>
<dbReference type="EMBL" id="BPRC01000018">
    <property type="protein sequence ID" value="GJE66869.1"/>
    <property type="molecule type" value="Genomic_DNA"/>
</dbReference>
<keyword evidence="2" id="KW-1185">Reference proteome</keyword>
<protein>
    <submittedName>
        <fullName evidence="1">Uncharacterized protein</fullName>
    </submittedName>
</protein>
<reference evidence="1" key="2">
    <citation type="submission" date="2021-08" db="EMBL/GenBank/DDBJ databases">
        <authorList>
            <person name="Tani A."/>
            <person name="Ola A."/>
            <person name="Ogura Y."/>
            <person name="Katsura K."/>
            <person name="Hayashi T."/>
        </authorList>
    </citation>
    <scope>NUCLEOTIDE SEQUENCE</scope>
    <source>
        <strain evidence="1">NBRC 15686</strain>
    </source>
</reference>
<reference evidence="1" key="1">
    <citation type="journal article" date="2021" name="Front. Microbiol.">
        <title>Comprehensive Comparative Genomics and Phenotyping of Methylobacterium Species.</title>
        <authorList>
            <person name="Alessa O."/>
            <person name="Ogura Y."/>
            <person name="Fujitani Y."/>
            <person name="Takami H."/>
            <person name="Hayashi T."/>
            <person name="Sahin N."/>
            <person name="Tani A."/>
        </authorList>
    </citation>
    <scope>NUCLEOTIDE SEQUENCE</scope>
    <source>
        <strain evidence="1">NBRC 15686</strain>
    </source>
</reference>
<organism evidence="1 2">
    <name type="scientific">Methylorubrum aminovorans</name>
    <dbReference type="NCBI Taxonomy" id="269069"/>
    <lineage>
        <taxon>Bacteria</taxon>
        <taxon>Pseudomonadati</taxon>
        <taxon>Pseudomonadota</taxon>
        <taxon>Alphaproteobacteria</taxon>
        <taxon>Hyphomicrobiales</taxon>
        <taxon>Methylobacteriaceae</taxon>
        <taxon>Methylorubrum</taxon>
    </lineage>
</organism>